<dbReference type="SUPFAM" id="SSF47598">
    <property type="entry name" value="Ribbon-helix-helix"/>
    <property type="match status" value="1"/>
</dbReference>
<evidence type="ECO:0008006" key="4">
    <source>
        <dbReference type="Google" id="ProtNLM"/>
    </source>
</evidence>
<evidence type="ECO:0000313" key="3">
    <source>
        <dbReference type="Proteomes" id="UP000672027"/>
    </source>
</evidence>
<feature type="region of interest" description="Disordered" evidence="1">
    <location>
        <begin position="86"/>
        <end position="111"/>
    </location>
</feature>
<evidence type="ECO:0000256" key="1">
    <source>
        <dbReference type="SAM" id="MobiDB-lite"/>
    </source>
</evidence>
<dbReference type="InterPro" id="IPR010985">
    <property type="entry name" value="Ribbon_hlx_hlx"/>
</dbReference>
<gene>
    <name evidence="2" type="ORF">J8380_08395</name>
</gene>
<organism evidence="2 3">
    <name type="scientific">Candidatus Thiothrix anitrata</name>
    <dbReference type="NCBI Taxonomy" id="2823902"/>
    <lineage>
        <taxon>Bacteria</taxon>
        <taxon>Pseudomonadati</taxon>
        <taxon>Pseudomonadota</taxon>
        <taxon>Gammaproteobacteria</taxon>
        <taxon>Thiotrichales</taxon>
        <taxon>Thiotrichaceae</taxon>
        <taxon>Thiothrix</taxon>
    </lineage>
</organism>
<dbReference type="Gene3D" id="1.10.1220.10">
    <property type="entry name" value="Met repressor-like"/>
    <property type="match status" value="1"/>
</dbReference>
<protein>
    <recommendedName>
        <fullName evidence="4">Arc-like DNA binding domain-containing protein</fullName>
    </recommendedName>
</protein>
<evidence type="ECO:0000313" key="2">
    <source>
        <dbReference type="EMBL" id="QTR51543.1"/>
    </source>
</evidence>
<keyword evidence="3" id="KW-1185">Reference proteome</keyword>
<dbReference type="InterPro" id="IPR013321">
    <property type="entry name" value="Arc_rbn_hlx_hlx"/>
</dbReference>
<reference evidence="2 3" key="1">
    <citation type="submission" date="2021-04" db="EMBL/GenBank/DDBJ databases">
        <title>Genomics, taxonomy and metabolism of representatives of sulfur bacteria of the genus Thiothrix: Thiothrix fructosivorans QT, Thiothrix unzii A1T and three new species, Thiothrix subterranea sp. nov., Thiothrix litoralis sp. nov. and 'Candidatus Thiothrix anitrata' sp. nov.</title>
        <authorList>
            <person name="Ravin N.V."/>
            <person name="Smolyakov D."/>
            <person name="Rudenko T.S."/>
            <person name="Mardanov A.V."/>
            <person name="Beletsky A.V."/>
            <person name="Markov N.D."/>
            <person name="Fomenkov A.I."/>
            <person name="Roberts R.J."/>
            <person name="Karnachuk O.V."/>
            <person name="Novikov A."/>
            <person name="Grabovich M.Y."/>
        </authorList>
    </citation>
    <scope>NUCLEOTIDE SEQUENCE [LARGE SCALE GENOMIC DNA]</scope>
    <source>
        <strain evidence="2 3">A52</strain>
    </source>
</reference>
<sequence>MSEENRLTPYPLRIDPELRAELEAAAKNAGRSLQSEISRRLYASLRPNTESLFDSNNGDADVIYRIANDVVNRRLRSLGNEIQRWADSPLSTENKLDSRNPHSGKKDKGES</sequence>
<dbReference type="Proteomes" id="UP000672027">
    <property type="component" value="Chromosome"/>
</dbReference>
<feature type="compositionally biased region" description="Basic and acidic residues" evidence="1">
    <location>
        <begin position="94"/>
        <end position="111"/>
    </location>
</feature>
<dbReference type="RefSeq" id="WP_210230057.1">
    <property type="nucleotide sequence ID" value="NZ_CP072800.1"/>
</dbReference>
<accession>A0ABX7X8I4</accession>
<name>A0ABX7X8I4_9GAMM</name>
<proteinExistence type="predicted"/>
<dbReference type="EMBL" id="CP072800">
    <property type="protein sequence ID" value="QTR51543.1"/>
    <property type="molecule type" value="Genomic_DNA"/>
</dbReference>